<dbReference type="GO" id="GO:0005507">
    <property type="term" value="F:copper ion binding"/>
    <property type="evidence" value="ECO:0007669"/>
    <property type="project" value="TreeGrafter"/>
</dbReference>
<accession>A0A1E5PBT4</accession>
<dbReference type="InterPro" id="IPR015867">
    <property type="entry name" value="N-reg_PII/ATP_PRibTrfase_C"/>
</dbReference>
<dbReference type="PANTHER" id="PTHR23419:SF8">
    <property type="entry name" value="FI09726P"/>
    <property type="match status" value="1"/>
</dbReference>
<protein>
    <submittedName>
        <fullName evidence="2">Cation tolerance protein CutA</fullName>
    </submittedName>
</protein>
<name>A0A1E5PBT4_9ACTN</name>
<keyword evidence="3" id="KW-1185">Reference proteome</keyword>
<dbReference type="Gene3D" id="3.30.70.120">
    <property type="match status" value="1"/>
</dbReference>
<sequence length="107" mass="11688">MAEFLTVLTMTDSREKALDLARGAVDARLAACAQVGGPVASVYWWEGATETAQEWQVVFKTASARYDELEAHLKGAHDYETPEIIATPVVRGSAEYLAWVTQETTAP</sequence>
<dbReference type="Proteomes" id="UP000095759">
    <property type="component" value="Unassembled WGS sequence"/>
</dbReference>
<dbReference type="AlphaFoldDB" id="A0A1E5PBT4"/>
<organism evidence="2 3">
    <name type="scientific">Streptomyces agglomeratus</name>
    <dbReference type="NCBI Taxonomy" id="285458"/>
    <lineage>
        <taxon>Bacteria</taxon>
        <taxon>Bacillati</taxon>
        <taxon>Actinomycetota</taxon>
        <taxon>Actinomycetes</taxon>
        <taxon>Kitasatosporales</taxon>
        <taxon>Streptomycetaceae</taxon>
        <taxon>Streptomyces</taxon>
    </lineage>
</organism>
<dbReference type="SUPFAM" id="SSF54913">
    <property type="entry name" value="GlnB-like"/>
    <property type="match status" value="1"/>
</dbReference>
<dbReference type="Pfam" id="PF03091">
    <property type="entry name" value="CutA1"/>
    <property type="match status" value="1"/>
</dbReference>
<dbReference type="EMBL" id="MEHJ01000001">
    <property type="protein sequence ID" value="OEJ26989.1"/>
    <property type="molecule type" value="Genomic_DNA"/>
</dbReference>
<evidence type="ECO:0000256" key="1">
    <source>
        <dbReference type="ARBA" id="ARBA00010169"/>
    </source>
</evidence>
<comment type="similarity">
    <text evidence="1">Belongs to the CutA family.</text>
</comment>
<dbReference type="GO" id="GO:0010038">
    <property type="term" value="P:response to metal ion"/>
    <property type="evidence" value="ECO:0007669"/>
    <property type="project" value="InterPro"/>
</dbReference>
<evidence type="ECO:0000313" key="3">
    <source>
        <dbReference type="Proteomes" id="UP000095759"/>
    </source>
</evidence>
<dbReference type="InterPro" id="IPR004323">
    <property type="entry name" value="Ion_tolerance_CutA"/>
</dbReference>
<reference evidence="2 3" key="1">
    <citation type="submission" date="2016-08" db="EMBL/GenBank/DDBJ databases">
        <title>Complete genome sequence of Streptomyces agglomeratus strain 6-3-2, a novel anti-MRSA actinomycete isolated from Wuli of Tebit, China.</title>
        <authorList>
            <person name="Chen X."/>
        </authorList>
    </citation>
    <scope>NUCLEOTIDE SEQUENCE [LARGE SCALE GENOMIC DNA]</scope>
    <source>
        <strain evidence="2 3">6-3-2</strain>
    </source>
</reference>
<proteinExistence type="inferred from homology"/>
<comment type="caution">
    <text evidence="2">The sequence shown here is derived from an EMBL/GenBank/DDBJ whole genome shotgun (WGS) entry which is preliminary data.</text>
</comment>
<dbReference type="InterPro" id="IPR011322">
    <property type="entry name" value="N-reg_PII-like_a/b"/>
</dbReference>
<gene>
    <name evidence="2" type="ORF">AS594_23410</name>
</gene>
<dbReference type="STRING" id="285458.BGM19_13700"/>
<evidence type="ECO:0000313" key="2">
    <source>
        <dbReference type="EMBL" id="OEJ26989.1"/>
    </source>
</evidence>
<dbReference type="PANTHER" id="PTHR23419">
    <property type="entry name" value="DIVALENT CATION TOLERANCE CUTA-RELATED"/>
    <property type="match status" value="1"/>
</dbReference>